<reference evidence="2" key="1">
    <citation type="journal article" date="2011" name="MBio">
        <title>Novel metabolic attributes of the genus Cyanothece, comprising a group of unicellular nitrogen-fixing Cyanobacteria.</title>
        <authorList>
            <person name="Bandyopadhyay A."/>
            <person name="Elvitigala T."/>
            <person name="Welsh E."/>
            <person name="Stockel J."/>
            <person name="Liberton M."/>
            <person name="Min H."/>
            <person name="Sherman L.A."/>
            <person name="Pakrasi H.B."/>
        </authorList>
    </citation>
    <scope>NUCLEOTIDE SEQUENCE [LARGE SCALE GENOMIC DNA]</scope>
    <source>
        <strain evidence="2">PCC 7822</strain>
    </source>
</reference>
<dbReference type="eggNOG" id="COG5464">
    <property type="taxonomic scope" value="Bacteria"/>
</dbReference>
<dbReference type="KEGG" id="cyj:Cyan7822_1294"/>
<proteinExistence type="predicted"/>
<evidence type="ECO:0000313" key="2">
    <source>
        <dbReference type="Proteomes" id="UP000008206"/>
    </source>
</evidence>
<evidence type="ECO:0008006" key="3">
    <source>
        <dbReference type="Google" id="ProtNLM"/>
    </source>
</evidence>
<dbReference type="STRING" id="497965.Cyan7822_1294"/>
<accession>E0UHN9</accession>
<dbReference type="HOGENOM" id="CLU_069065_3_0_3"/>
<dbReference type="RefSeq" id="WP_013321403.1">
    <property type="nucleotide sequence ID" value="NC_014501.1"/>
</dbReference>
<dbReference type="EMBL" id="CP002198">
    <property type="protein sequence ID" value="ADN13296.1"/>
    <property type="molecule type" value="Genomic_DNA"/>
</dbReference>
<organism evidence="1 2">
    <name type="scientific">Gloeothece verrucosa (strain PCC 7822)</name>
    <name type="common">Cyanothece sp. (strain PCC 7822)</name>
    <dbReference type="NCBI Taxonomy" id="497965"/>
    <lineage>
        <taxon>Bacteria</taxon>
        <taxon>Bacillati</taxon>
        <taxon>Cyanobacteriota</taxon>
        <taxon>Cyanophyceae</taxon>
        <taxon>Oscillatoriophycideae</taxon>
        <taxon>Chroococcales</taxon>
        <taxon>Aphanothecaceae</taxon>
        <taxon>Gloeothece</taxon>
        <taxon>Gloeothece verrucosa</taxon>
    </lineage>
</organism>
<evidence type="ECO:0000313" key="1">
    <source>
        <dbReference type="EMBL" id="ADN13296.1"/>
    </source>
</evidence>
<dbReference type="PANTHER" id="PTHR34613">
    <property type="entry name" value="SLL0800 PROTEIN"/>
    <property type="match status" value="1"/>
</dbReference>
<dbReference type="NCBIfam" id="TIGR01784">
    <property type="entry name" value="T_den_put_tspse"/>
    <property type="match status" value="1"/>
</dbReference>
<dbReference type="OrthoDB" id="508261at2"/>
<dbReference type="PANTHER" id="PTHR34613:SF1">
    <property type="entry name" value="SLL6017 PROTEIN"/>
    <property type="match status" value="1"/>
</dbReference>
<keyword evidence="2" id="KW-1185">Reference proteome</keyword>
<gene>
    <name evidence="1" type="ordered locus">Cyan7822_1294</name>
</gene>
<sequence>MYDNVCKFIAEEFSTELATWLLGEPILLTELSPKELSLEPIRSDSLILKQSSNIVLQVEFQTQPDPDIPFRMADYRLRVYRRYPQKAMRQVVIYLKKSNSELVYQNTFSADKLHHEFEVIRLWEQPTELFLNTPGLLSFAVLSQTEQKTEVLREVARIIDTLPQRRVRSNLSAATSILAGLVLNKEIIQQVLRRDIMQESVIYQEIVKEAREQGLQEGRQEGLQQAKQEIALNLLQSGMSVEQVVACSGLSEEFVQELLLGRLQGIKEVALNLLRDGISIEQVRRYTGLSQEIVQELQRSLQQ</sequence>
<dbReference type="AlphaFoldDB" id="E0UHN9"/>
<protein>
    <recommendedName>
        <fullName evidence="3">Flagellar assembly protein H</fullName>
    </recommendedName>
</protein>
<name>E0UHN9_GLOV7</name>
<dbReference type="InterPro" id="IPR010106">
    <property type="entry name" value="RpnA"/>
</dbReference>
<dbReference type="Proteomes" id="UP000008206">
    <property type="component" value="Chromosome"/>
</dbReference>